<feature type="domain" description="FYVE-type" evidence="6">
    <location>
        <begin position="211"/>
        <end position="276"/>
    </location>
</feature>
<reference evidence="8" key="3">
    <citation type="submission" date="2025-08" db="UniProtKB">
        <authorList>
            <consortium name="RefSeq"/>
        </authorList>
    </citation>
    <scope>IDENTIFICATION</scope>
    <source>
        <strain evidence="8">CBS 342.82</strain>
    </source>
</reference>
<keyword evidence="7" id="KW-1185">Reference proteome</keyword>
<dbReference type="Proteomes" id="UP000504637">
    <property type="component" value="Unplaced"/>
</dbReference>
<accession>A0A6J3MGG0</accession>
<dbReference type="PANTHER" id="PTHR39490:SF13">
    <property type="entry name" value="FYVE-TYPE DOMAIN-CONTAINING PROTEIN"/>
    <property type="match status" value="1"/>
</dbReference>
<evidence type="ECO:0000259" key="6">
    <source>
        <dbReference type="PROSITE" id="PS50178"/>
    </source>
</evidence>
<evidence type="ECO:0000256" key="4">
    <source>
        <dbReference type="PROSITE-ProRule" id="PRU00091"/>
    </source>
</evidence>
<feature type="compositionally biased region" description="Low complexity" evidence="5">
    <location>
        <begin position="150"/>
        <end position="171"/>
    </location>
</feature>
<dbReference type="Pfam" id="PF01363">
    <property type="entry name" value="FYVE"/>
    <property type="match status" value="1"/>
</dbReference>
<proteinExistence type="predicted"/>
<evidence type="ECO:0000313" key="7">
    <source>
        <dbReference type="Proteomes" id="UP000504637"/>
    </source>
</evidence>
<feature type="compositionally biased region" description="Polar residues" evidence="5">
    <location>
        <begin position="176"/>
        <end position="203"/>
    </location>
</feature>
<dbReference type="PROSITE" id="PS50178">
    <property type="entry name" value="ZF_FYVE"/>
    <property type="match status" value="1"/>
</dbReference>
<reference evidence="8" key="2">
    <citation type="submission" date="2020-04" db="EMBL/GenBank/DDBJ databases">
        <authorList>
            <consortium name="NCBI Genome Project"/>
        </authorList>
    </citation>
    <scope>NUCLEOTIDE SEQUENCE</scope>
    <source>
        <strain evidence="8">CBS 342.82</strain>
    </source>
</reference>
<dbReference type="InterPro" id="IPR013083">
    <property type="entry name" value="Znf_RING/FYVE/PHD"/>
</dbReference>
<feature type="compositionally biased region" description="Pro residues" evidence="5">
    <location>
        <begin position="111"/>
        <end position="122"/>
    </location>
</feature>
<organism evidence="8">
    <name type="scientific">Dissoconium aciculare CBS 342.82</name>
    <dbReference type="NCBI Taxonomy" id="1314786"/>
    <lineage>
        <taxon>Eukaryota</taxon>
        <taxon>Fungi</taxon>
        <taxon>Dikarya</taxon>
        <taxon>Ascomycota</taxon>
        <taxon>Pezizomycotina</taxon>
        <taxon>Dothideomycetes</taxon>
        <taxon>Dothideomycetidae</taxon>
        <taxon>Mycosphaerellales</taxon>
        <taxon>Dissoconiaceae</taxon>
        <taxon>Dissoconium</taxon>
    </lineage>
</organism>
<keyword evidence="3" id="KW-0862">Zinc</keyword>
<feature type="compositionally biased region" description="Acidic residues" evidence="5">
    <location>
        <begin position="291"/>
        <end position="309"/>
    </location>
</feature>
<dbReference type="PANTHER" id="PTHR39490">
    <property type="entry name" value="ARRESTIN DOMAIN-CONTAINING PROTEIN D"/>
    <property type="match status" value="1"/>
</dbReference>
<evidence type="ECO:0000256" key="3">
    <source>
        <dbReference type="ARBA" id="ARBA00022833"/>
    </source>
</evidence>
<protein>
    <recommendedName>
        <fullName evidence="6">FYVE-type domain-containing protein</fullName>
    </recommendedName>
</protein>
<gene>
    <name evidence="8" type="ORF">K489DRAFT_405789</name>
</gene>
<dbReference type="InterPro" id="IPR000306">
    <property type="entry name" value="Znf_FYVE"/>
</dbReference>
<dbReference type="AlphaFoldDB" id="A0A6J3MGG0"/>
<evidence type="ECO:0000256" key="1">
    <source>
        <dbReference type="ARBA" id="ARBA00022723"/>
    </source>
</evidence>
<feature type="compositionally biased region" description="Polar residues" evidence="5">
    <location>
        <begin position="59"/>
        <end position="77"/>
    </location>
</feature>
<dbReference type="Gene3D" id="3.30.40.10">
    <property type="entry name" value="Zinc/RING finger domain, C3HC4 (zinc finger)"/>
    <property type="match status" value="1"/>
</dbReference>
<dbReference type="SUPFAM" id="SSF57903">
    <property type="entry name" value="FYVE/PHD zinc finger"/>
    <property type="match status" value="1"/>
</dbReference>
<dbReference type="GeneID" id="54364984"/>
<feature type="region of interest" description="Disordered" evidence="5">
    <location>
        <begin position="1"/>
        <end position="212"/>
    </location>
</feature>
<keyword evidence="2 4" id="KW-0863">Zinc-finger</keyword>
<evidence type="ECO:0000313" key="8">
    <source>
        <dbReference type="RefSeq" id="XP_033464076.1"/>
    </source>
</evidence>
<sequence>MAATAATVAPTSTLYTQNTSPSAIYTSRVSNSTSPTLSDPNYPYVNRVGYNHGPAMAQTPPSANVSPTEQATYQTHQHIAPPRQLRQPRQPLYTPAALRPTDHKHHARPTDIPPRPRAPDTPPASKENSFDSGHSKHRRKSPPTLELPGASTSAESFPSSLSSSETLISPSAPRRSLTSPSQSFSNAPPLPTSRSSSAVTGPPTTAHWKPDVSATGCNICQQPFHWYLRRRHHCRRCGHVVCAADSAYQVPLDQHARFHVRGAPSRACNGCWDEWRTLNVRRADVSPSAGEQEEEEEYDDEEDDSEGEDGVPSRRRSNGKALSIPTGSPNKTRDMRVGSLARSEGGMVWSTF</sequence>
<feature type="region of interest" description="Disordered" evidence="5">
    <location>
        <begin position="283"/>
        <end position="352"/>
    </location>
</feature>
<dbReference type="InterPro" id="IPR011011">
    <property type="entry name" value="Znf_FYVE_PHD"/>
</dbReference>
<feature type="compositionally biased region" description="Polar residues" evidence="5">
    <location>
        <begin position="14"/>
        <end position="39"/>
    </location>
</feature>
<dbReference type="OrthoDB" id="10018316at2759"/>
<dbReference type="InterPro" id="IPR052113">
    <property type="entry name" value="FYVE-type_Zinc_Finger"/>
</dbReference>
<reference evidence="8" key="1">
    <citation type="submission" date="2020-01" db="EMBL/GenBank/DDBJ databases">
        <authorList>
            <consortium name="DOE Joint Genome Institute"/>
            <person name="Haridas S."/>
            <person name="Albert R."/>
            <person name="Binder M."/>
            <person name="Bloem J."/>
            <person name="Labutti K."/>
            <person name="Salamov A."/>
            <person name="Andreopoulos B."/>
            <person name="Baker S.E."/>
            <person name="Barry K."/>
            <person name="Bills G."/>
            <person name="Bluhm B.H."/>
            <person name="Cannon C."/>
            <person name="Castanera R."/>
            <person name="Culley D.E."/>
            <person name="Daum C."/>
            <person name="Ezra D."/>
            <person name="Gonzalez J.B."/>
            <person name="Henrissat B."/>
            <person name="Kuo A."/>
            <person name="Liang C."/>
            <person name="Lipzen A."/>
            <person name="Lutzoni F."/>
            <person name="Magnuson J."/>
            <person name="Mondo S."/>
            <person name="Nolan M."/>
            <person name="Ohm R."/>
            <person name="Pangilinan J."/>
            <person name="Park H.-J."/>
            <person name="Ramirez L."/>
            <person name="Alfaro M."/>
            <person name="Sun H."/>
            <person name="Tritt A."/>
            <person name="Yoshinaga Y."/>
            <person name="Zwiers L.-H."/>
            <person name="Turgeon B.G."/>
            <person name="Goodwin S.B."/>
            <person name="Spatafora J.W."/>
            <person name="Crous P.W."/>
            <person name="Grigoriev I.V."/>
        </authorList>
    </citation>
    <scope>NUCLEOTIDE SEQUENCE</scope>
    <source>
        <strain evidence="8">CBS 342.82</strain>
    </source>
</reference>
<feature type="compositionally biased region" description="Low complexity" evidence="5">
    <location>
        <begin position="81"/>
        <end position="92"/>
    </location>
</feature>
<dbReference type="InterPro" id="IPR017455">
    <property type="entry name" value="Znf_FYVE-rel"/>
</dbReference>
<name>A0A6J3MGG0_9PEZI</name>
<feature type="compositionally biased region" description="Low complexity" evidence="5">
    <location>
        <begin position="1"/>
        <end position="13"/>
    </location>
</feature>
<keyword evidence="1" id="KW-0479">Metal-binding</keyword>
<dbReference type="GO" id="GO:0008270">
    <property type="term" value="F:zinc ion binding"/>
    <property type="evidence" value="ECO:0007669"/>
    <property type="project" value="UniProtKB-KW"/>
</dbReference>
<dbReference type="SMART" id="SM00064">
    <property type="entry name" value="FYVE"/>
    <property type="match status" value="1"/>
</dbReference>
<dbReference type="RefSeq" id="XP_033464076.1">
    <property type="nucleotide sequence ID" value="XM_033607184.1"/>
</dbReference>
<evidence type="ECO:0000256" key="5">
    <source>
        <dbReference type="SAM" id="MobiDB-lite"/>
    </source>
</evidence>
<evidence type="ECO:0000256" key="2">
    <source>
        <dbReference type="ARBA" id="ARBA00022771"/>
    </source>
</evidence>